<dbReference type="Proteomes" id="UP000029424">
    <property type="component" value="Chromosome 1"/>
</dbReference>
<feature type="domain" description="Thioesterase" evidence="2">
    <location>
        <begin position="64"/>
        <end position="154"/>
    </location>
</feature>
<evidence type="ECO:0000256" key="1">
    <source>
        <dbReference type="SAM" id="MobiDB-lite"/>
    </source>
</evidence>
<dbReference type="Pfam" id="PF00975">
    <property type="entry name" value="Thioesterase"/>
    <property type="match status" value="2"/>
</dbReference>
<keyword evidence="4" id="KW-1185">Reference proteome</keyword>
<dbReference type="InterPro" id="IPR001031">
    <property type="entry name" value="Thioesterase"/>
</dbReference>
<proteinExistence type="predicted"/>
<dbReference type="SUPFAM" id="SSF53474">
    <property type="entry name" value="alpha/beta-Hydrolases"/>
    <property type="match status" value="2"/>
</dbReference>
<feature type="compositionally biased region" description="Basic and acidic residues" evidence="1">
    <location>
        <begin position="334"/>
        <end position="353"/>
    </location>
</feature>
<feature type="domain" description="Thioesterase" evidence="2">
    <location>
        <begin position="366"/>
        <end position="472"/>
    </location>
</feature>
<accession>A0AAI8B727</accession>
<evidence type="ECO:0000259" key="2">
    <source>
        <dbReference type="Pfam" id="PF00975"/>
    </source>
</evidence>
<name>A0AAI8B727_9BURK</name>
<dbReference type="InterPro" id="IPR029058">
    <property type="entry name" value="AB_hydrolase_fold"/>
</dbReference>
<organism evidence="3 4">
    <name type="scientific">Burkholderia oklahomensis</name>
    <dbReference type="NCBI Taxonomy" id="342113"/>
    <lineage>
        <taxon>Bacteria</taxon>
        <taxon>Pseudomonadati</taxon>
        <taxon>Pseudomonadota</taxon>
        <taxon>Betaproteobacteria</taxon>
        <taxon>Burkholderiales</taxon>
        <taxon>Burkholderiaceae</taxon>
        <taxon>Burkholderia</taxon>
        <taxon>pseudomallei group</taxon>
    </lineage>
</organism>
<feature type="region of interest" description="Disordered" evidence="1">
    <location>
        <begin position="334"/>
        <end position="358"/>
    </location>
</feature>
<gene>
    <name evidence="3" type="ORF">DM82_1698</name>
</gene>
<evidence type="ECO:0000313" key="3">
    <source>
        <dbReference type="EMBL" id="AIO66659.1"/>
    </source>
</evidence>
<dbReference type="AlphaFoldDB" id="A0AAI8B727"/>
<dbReference type="EMBL" id="CP008726">
    <property type="protein sequence ID" value="AIO66659.1"/>
    <property type="molecule type" value="Genomic_DNA"/>
</dbReference>
<dbReference type="KEGG" id="bok:DM82_1698"/>
<sequence>MPASCLSSSLSTVGDGTAVAAPEDRSHACSVFWIAGYARLSDGARRGAEHLGADWRVCELDGEPSHDAPPTVERLAARLLERIVTFQPHGPYRLAGWSSGGILAYEVAVQLTGRDEAVEFLGLVDAPLPTAEAAARLARGVDAAPGARLAELIRSGCGTGRPRDMRNAEWLRLFDGNGNGNGNGDGDGDGRAARMCAPDARDMRNALAGASATLGFDEIASRCRAAGLLPPALRDLTDAQLLQWLERWTALDHALAHYEPFPLSLPVHVFELRSPDAAFAAPRDRADGWAARLQQGEIRFVDVPAQAQLAPTAGDVAQAIGRAIARALQDARRAAADGARDSKRRSPEADYHPHMPIQRGTSGRAPVVLIPGAGDNVATFVPFASAVEPGWPIHGLQPRGLDGVLAPHASVEAAARAYLPVVERLAADAREPVHLIGHSFGGWVAMEIACRLQASGRSPASLTVVDTEAPASDGGLGQSYTFERVVWNLVRALEAATGRSLGIERDALLDAPRSAQWAMLHRGMVDARIIRRGSGPHDLRGIVRTYGTALRTAYRPSAVYTGRATLVLAADCDDAGRRFASDDALSGWRGFMPRMTVWRCPGNHYTMLRPPHVGRFAQWWQRAVRDDAVAVAVAAPAAPHAFGVVPD</sequence>
<dbReference type="Gene3D" id="3.40.50.1820">
    <property type="entry name" value="alpha/beta hydrolase"/>
    <property type="match status" value="2"/>
</dbReference>
<evidence type="ECO:0000313" key="4">
    <source>
        <dbReference type="Proteomes" id="UP000029424"/>
    </source>
</evidence>
<reference evidence="3 4" key="1">
    <citation type="submission" date="2014-06" db="EMBL/GenBank/DDBJ databases">
        <authorList>
            <person name="Bishop-Lilly K.A."/>
            <person name="Broomall S.M."/>
            <person name="Chain P.S."/>
            <person name="Chertkov O."/>
            <person name="Coyne S.R."/>
            <person name="Daligault H.E."/>
            <person name="Davenport K.W."/>
            <person name="Erkkila T."/>
            <person name="Frey K.G."/>
            <person name="Gibbons H.S."/>
            <person name="Gu W."/>
            <person name="Jaissle J."/>
            <person name="Johnson S.L."/>
            <person name="Koroleva G.I."/>
            <person name="Ladner J.T."/>
            <person name="Lo C.-C."/>
            <person name="Minogue T.D."/>
            <person name="Munk C."/>
            <person name="Palacios G.F."/>
            <person name="Redden C.L."/>
            <person name="Rosenzweig C.N."/>
            <person name="Scholz M.B."/>
            <person name="Teshima H."/>
            <person name="Xu Y."/>
        </authorList>
    </citation>
    <scope>NUCLEOTIDE SEQUENCE [LARGE SCALE GENOMIC DNA]</scope>
    <source>
        <strain evidence="3 4">EO147</strain>
    </source>
</reference>
<protein>
    <submittedName>
        <fullName evidence="3">Thioesterase domain protein</fullName>
    </submittedName>
</protein>